<keyword evidence="4 9" id="KW-0812">Transmembrane</keyword>
<dbReference type="SUPFAM" id="SSF90123">
    <property type="entry name" value="ABC transporter transmembrane region"/>
    <property type="match status" value="1"/>
</dbReference>
<name>A0A6M1RPC8_9BACT</name>
<evidence type="ECO:0000313" key="12">
    <source>
        <dbReference type="EMBL" id="NGO39399.1"/>
    </source>
</evidence>
<reference evidence="12 13" key="1">
    <citation type="submission" date="2020-02" db="EMBL/GenBank/DDBJ databases">
        <title>Draft genome sequence of Limisphaera ngatamarikiensis NGM72.4T, a thermophilic Verrucomicrobia grouped in subdivision 3.</title>
        <authorList>
            <person name="Carere C.R."/>
            <person name="Steen J."/>
            <person name="Hugenholtz P."/>
            <person name="Stott M.B."/>
        </authorList>
    </citation>
    <scope>NUCLEOTIDE SEQUENCE [LARGE SCALE GENOMIC DNA]</scope>
    <source>
        <strain evidence="12 13">NGM72.4</strain>
    </source>
</reference>
<feature type="transmembrane region" description="Helical" evidence="9">
    <location>
        <begin position="207"/>
        <end position="225"/>
    </location>
</feature>
<dbReference type="GO" id="GO:0034040">
    <property type="term" value="F:ATPase-coupled lipid transmembrane transporter activity"/>
    <property type="evidence" value="ECO:0007669"/>
    <property type="project" value="TreeGrafter"/>
</dbReference>
<dbReference type="Gene3D" id="3.40.50.300">
    <property type="entry name" value="P-loop containing nucleotide triphosphate hydrolases"/>
    <property type="match status" value="1"/>
</dbReference>
<evidence type="ECO:0000256" key="9">
    <source>
        <dbReference type="SAM" id="Phobius"/>
    </source>
</evidence>
<dbReference type="RefSeq" id="WP_165107396.1">
    <property type="nucleotide sequence ID" value="NZ_JAAKYA010000053.1"/>
</dbReference>
<evidence type="ECO:0000259" key="11">
    <source>
        <dbReference type="PROSITE" id="PS50929"/>
    </source>
</evidence>
<dbReference type="InterPro" id="IPR036640">
    <property type="entry name" value="ABC1_TM_sf"/>
</dbReference>
<dbReference type="Pfam" id="PF00005">
    <property type="entry name" value="ABC_tran"/>
    <property type="match status" value="1"/>
</dbReference>
<dbReference type="PROSITE" id="PS00211">
    <property type="entry name" value="ABC_TRANSPORTER_1"/>
    <property type="match status" value="1"/>
</dbReference>
<gene>
    <name evidence="12" type="ORF">G4L39_08305</name>
</gene>
<dbReference type="PANTHER" id="PTHR24221">
    <property type="entry name" value="ATP-BINDING CASSETTE SUB-FAMILY B"/>
    <property type="match status" value="1"/>
</dbReference>
<keyword evidence="6 12" id="KW-0067">ATP-binding</keyword>
<comment type="caution">
    <text evidence="12">The sequence shown here is derived from an EMBL/GenBank/DDBJ whole genome shotgun (WGS) entry which is preliminary data.</text>
</comment>
<dbReference type="GO" id="GO:0140359">
    <property type="term" value="F:ABC-type transporter activity"/>
    <property type="evidence" value="ECO:0007669"/>
    <property type="project" value="InterPro"/>
</dbReference>
<feature type="transmembrane region" description="Helical" evidence="9">
    <location>
        <begin position="99"/>
        <end position="120"/>
    </location>
</feature>
<dbReference type="PROSITE" id="PS50929">
    <property type="entry name" value="ABC_TM1F"/>
    <property type="match status" value="1"/>
</dbReference>
<dbReference type="InterPro" id="IPR003593">
    <property type="entry name" value="AAA+_ATPase"/>
</dbReference>
<evidence type="ECO:0000256" key="5">
    <source>
        <dbReference type="ARBA" id="ARBA00022741"/>
    </source>
</evidence>
<organism evidence="12 13">
    <name type="scientific">Limisphaera ngatamarikiensis</name>
    <dbReference type="NCBI Taxonomy" id="1324935"/>
    <lineage>
        <taxon>Bacteria</taxon>
        <taxon>Pseudomonadati</taxon>
        <taxon>Verrucomicrobiota</taxon>
        <taxon>Verrucomicrobiia</taxon>
        <taxon>Limisphaerales</taxon>
        <taxon>Limisphaeraceae</taxon>
        <taxon>Limisphaera</taxon>
    </lineage>
</organism>
<accession>A0A6M1RPC8</accession>
<dbReference type="AlphaFoldDB" id="A0A6M1RPC8"/>
<dbReference type="InterPro" id="IPR027417">
    <property type="entry name" value="P-loop_NTPase"/>
</dbReference>
<dbReference type="GO" id="GO:0016887">
    <property type="term" value="F:ATP hydrolysis activity"/>
    <property type="evidence" value="ECO:0007669"/>
    <property type="project" value="InterPro"/>
</dbReference>
<dbReference type="FunFam" id="3.40.50.300:FF:000221">
    <property type="entry name" value="Multidrug ABC transporter ATP-binding protein"/>
    <property type="match status" value="1"/>
</dbReference>
<dbReference type="SUPFAM" id="SSF52540">
    <property type="entry name" value="P-loop containing nucleoside triphosphate hydrolases"/>
    <property type="match status" value="1"/>
</dbReference>
<dbReference type="Pfam" id="PF00664">
    <property type="entry name" value="ABC_membrane"/>
    <property type="match status" value="1"/>
</dbReference>
<dbReference type="SMART" id="SM00382">
    <property type="entry name" value="AAA"/>
    <property type="match status" value="1"/>
</dbReference>
<dbReference type="EMBL" id="JAAKYA010000053">
    <property type="protein sequence ID" value="NGO39399.1"/>
    <property type="molecule type" value="Genomic_DNA"/>
</dbReference>
<dbReference type="InterPro" id="IPR017871">
    <property type="entry name" value="ABC_transporter-like_CS"/>
</dbReference>
<evidence type="ECO:0000256" key="8">
    <source>
        <dbReference type="ARBA" id="ARBA00023136"/>
    </source>
</evidence>
<dbReference type="GO" id="GO:0005886">
    <property type="term" value="C:plasma membrane"/>
    <property type="evidence" value="ECO:0007669"/>
    <property type="project" value="UniProtKB-SubCell"/>
</dbReference>
<evidence type="ECO:0000256" key="4">
    <source>
        <dbReference type="ARBA" id="ARBA00022692"/>
    </source>
</evidence>
<evidence type="ECO:0000256" key="6">
    <source>
        <dbReference type="ARBA" id="ARBA00022840"/>
    </source>
</evidence>
<dbReference type="PROSITE" id="PS50893">
    <property type="entry name" value="ABC_TRANSPORTER_2"/>
    <property type="match status" value="1"/>
</dbReference>
<dbReference type="GO" id="GO:0005524">
    <property type="term" value="F:ATP binding"/>
    <property type="evidence" value="ECO:0007669"/>
    <property type="project" value="UniProtKB-KW"/>
</dbReference>
<dbReference type="InterPro" id="IPR003439">
    <property type="entry name" value="ABC_transporter-like_ATP-bd"/>
</dbReference>
<dbReference type="Gene3D" id="1.20.1560.10">
    <property type="entry name" value="ABC transporter type 1, transmembrane domain"/>
    <property type="match status" value="1"/>
</dbReference>
<feature type="transmembrane region" description="Helical" evidence="9">
    <location>
        <begin position="290"/>
        <end position="310"/>
    </location>
</feature>
<sequence>MGTHEQRTREGTLMAAGPRWGLADTDSRLRRWWPLVRPSWPYLVAGLLAGVGFAALSGVGLPVMLKTVLPIFFGREQEASPWVVAAGRRLFGEHYQDRLLLLACWGMPVVFLLRGLCAFLNRYWINLAGFVFLENLRRAAFEKLQSLPLAFYQQHRTGDLTSRLVNDAEQLRSLILLVSNDAIKQPLLLVAALGYLVWVSATERSALFTLVAMVTIPLCVVPLRLMTRRLLRRARAVARQSGELAAVVTEALQSPVEIQSYNLQELQCRRFAARLHEILRLSLKTVKYEAMLGPSVEFIATCGLMVALYLGVRSGIDFATFSSLALALYLAYDPVKKLSGLQAALKSRQASLERLEEILTARDTMPNPVTPRPLPPGNAPIRFEQVRFLYPNRSESGAAPALNGITVCIEPGETVALVGPSGAGKSTFALLIPRFFDPTEGRVTYGGTDLRELDKRAWRDRIAFVPQMPMLFNTTIAENIRLGRPDADDAAVREAARRAGAAEFIEALPRGYETVVGEQGTALSGGQRQRIAIARAFLKDAPILILDEATSALDSESEARVQAALRELIRGRTTILIAHRFSSISLARRVLVFEEGRITGDGPPEVLAETHPVYRRLLELQRPG</sequence>
<feature type="transmembrane region" description="Helical" evidence="9">
    <location>
        <begin position="40"/>
        <end position="65"/>
    </location>
</feature>
<keyword evidence="8 9" id="KW-0472">Membrane</keyword>
<feature type="domain" description="ABC transporter" evidence="10">
    <location>
        <begin position="381"/>
        <end position="620"/>
    </location>
</feature>
<feature type="domain" description="ABC transmembrane type-1" evidence="11">
    <location>
        <begin position="45"/>
        <end position="347"/>
    </location>
</feature>
<keyword evidence="5" id="KW-0547">Nucleotide-binding</keyword>
<evidence type="ECO:0000256" key="7">
    <source>
        <dbReference type="ARBA" id="ARBA00022989"/>
    </source>
</evidence>
<dbReference type="InterPro" id="IPR039421">
    <property type="entry name" value="Type_1_exporter"/>
</dbReference>
<evidence type="ECO:0000256" key="1">
    <source>
        <dbReference type="ARBA" id="ARBA00004651"/>
    </source>
</evidence>
<evidence type="ECO:0000259" key="10">
    <source>
        <dbReference type="PROSITE" id="PS50893"/>
    </source>
</evidence>
<comment type="subcellular location">
    <subcellularLocation>
        <location evidence="1">Cell membrane</location>
        <topology evidence="1">Multi-pass membrane protein</topology>
    </subcellularLocation>
</comment>
<keyword evidence="2" id="KW-0813">Transport</keyword>
<keyword evidence="3" id="KW-1003">Cell membrane</keyword>
<protein>
    <submittedName>
        <fullName evidence="12">ABC transporter ATP-binding protein</fullName>
    </submittedName>
</protein>
<keyword evidence="13" id="KW-1185">Reference proteome</keyword>
<evidence type="ECO:0000256" key="2">
    <source>
        <dbReference type="ARBA" id="ARBA00022448"/>
    </source>
</evidence>
<evidence type="ECO:0000256" key="3">
    <source>
        <dbReference type="ARBA" id="ARBA00022475"/>
    </source>
</evidence>
<dbReference type="InterPro" id="IPR011527">
    <property type="entry name" value="ABC1_TM_dom"/>
</dbReference>
<dbReference type="Proteomes" id="UP000477311">
    <property type="component" value="Unassembled WGS sequence"/>
</dbReference>
<proteinExistence type="predicted"/>
<evidence type="ECO:0000313" key="13">
    <source>
        <dbReference type="Proteomes" id="UP000477311"/>
    </source>
</evidence>
<dbReference type="CDD" id="cd18552">
    <property type="entry name" value="ABC_6TM_MsbA_like"/>
    <property type="match status" value="1"/>
</dbReference>
<dbReference type="PANTHER" id="PTHR24221:SF654">
    <property type="entry name" value="ATP-BINDING CASSETTE SUB-FAMILY B MEMBER 6"/>
    <property type="match status" value="1"/>
</dbReference>
<feature type="transmembrane region" description="Helical" evidence="9">
    <location>
        <begin position="182"/>
        <end position="201"/>
    </location>
</feature>
<keyword evidence="7 9" id="KW-1133">Transmembrane helix</keyword>